<comment type="similarity">
    <text evidence="2">Belongs to the plant rapid alkalinization factor (RALF) family.</text>
</comment>
<accession>A0AAE1RGE1</accession>
<dbReference type="GO" id="GO:0005576">
    <property type="term" value="C:extracellular region"/>
    <property type="evidence" value="ECO:0007669"/>
    <property type="project" value="UniProtKB-SubCell"/>
</dbReference>
<reference evidence="8" key="1">
    <citation type="submission" date="2023-12" db="EMBL/GenBank/DDBJ databases">
        <title>Genome assembly of Anisodus tanguticus.</title>
        <authorList>
            <person name="Wang Y.-J."/>
        </authorList>
    </citation>
    <scope>NUCLEOTIDE SEQUENCE</scope>
    <source>
        <strain evidence="8">KB-2021</strain>
        <tissue evidence="8">Leaf</tissue>
    </source>
</reference>
<dbReference type="Proteomes" id="UP001291623">
    <property type="component" value="Unassembled WGS sequence"/>
</dbReference>
<evidence type="ECO:0000256" key="3">
    <source>
        <dbReference type="ARBA" id="ARBA00022525"/>
    </source>
</evidence>
<keyword evidence="4" id="KW-0372">Hormone</keyword>
<feature type="chain" id="PRO_5041937871" evidence="7">
    <location>
        <begin position="38"/>
        <end position="85"/>
    </location>
</feature>
<evidence type="ECO:0000256" key="4">
    <source>
        <dbReference type="ARBA" id="ARBA00022702"/>
    </source>
</evidence>
<evidence type="ECO:0000256" key="2">
    <source>
        <dbReference type="ARBA" id="ARBA00009178"/>
    </source>
</evidence>
<proteinExistence type="inferred from homology"/>
<dbReference type="InterPro" id="IPR008801">
    <property type="entry name" value="RALF"/>
</dbReference>
<name>A0AAE1RGE1_9SOLA</name>
<dbReference type="AlphaFoldDB" id="A0AAE1RGE1"/>
<evidence type="ECO:0000256" key="1">
    <source>
        <dbReference type="ARBA" id="ARBA00004613"/>
    </source>
</evidence>
<organism evidence="8 9">
    <name type="scientific">Anisodus tanguticus</name>
    <dbReference type="NCBI Taxonomy" id="243964"/>
    <lineage>
        <taxon>Eukaryota</taxon>
        <taxon>Viridiplantae</taxon>
        <taxon>Streptophyta</taxon>
        <taxon>Embryophyta</taxon>
        <taxon>Tracheophyta</taxon>
        <taxon>Spermatophyta</taxon>
        <taxon>Magnoliopsida</taxon>
        <taxon>eudicotyledons</taxon>
        <taxon>Gunneridae</taxon>
        <taxon>Pentapetalae</taxon>
        <taxon>asterids</taxon>
        <taxon>lamiids</taxon>
        <taxon>Solanales</taxon>
        <taxon>Solanaceae</taxon>
        <taxon>Solanoideae</taxon>
        <taxon>Hyoscyameae</taxon>
        <taxon>Anisodus</taxon>
    </lineage>
</organism>
<keyword evidence="9" id="KW-1185">Reference proteome</keyword>
<gene>
    <name evidence="8" type="ORF">RND71_027303</name>
</gene>
<dbReference type="GO" id="GO:0005179">
    <property type="term" value="F:hormone activity"/>
    <property type="evidence" value="ECO:0007669"/>
    <property type="project" value="UniProtKB-KW"/>
</dbReference>
<evidence type="ECO:0000313" key="8">
    <source>
        <dbReference type="EMBL" id="KAK4351785.1"/>
    </source>
</evidence>
<keyword evidence="3" id="KW-0964">Secreted</keyword>
<dbReference type="Pfam" id="PF05498">
    <property type="entry name" value="RALF"/>
    <property type="match status" value="1"/>
</dbReference>
<feature type="signal peptide" evidence="7">
    <location>
        <begin position="1"/>
        <end position="37"/>
    </location>
</feature>
<evidence type="ECO:0000256" key="5">
    <source>
        <dbReference type="ARBA" id="ARBA00022729"/>
    </source>
</evidence>
<evidence type="ECO:0000256" key="6">
    <source>
        <dbReference type="ARBA" id="ARBA00023157"/>
    </source>
</evidence>
<sequence length="85" mass="9269">MSARATYTKMASTRGNGNINVVVVLCFILLVASSSSAKVPDKKHIKFPPNPNVGAEKINTPANHYYRGCNPITRCRKGLDDHSKP</sequence>
<evidence type="ECO:0000256" key="7">
    <source>
        <dbReference type="SAM" id="SignalP"/>
    </source>
</evidence>
<evidence type="ECO:0000313" key="9">
    <source>
        <dbReference type="Proteomes" id="UP001291623"/>
    </source>
</evidence>
<protein>
    <submittedName>
        <fullName evidence="8">Uncharacterized protein</fullName>
    </submittedName>
</protein>
<keyword evidence="6" id="KW-1015">Disulfide bond</keyword>
<keyword evidence="5 7" id="KW-0732">Signal</keyword>
<comment type="caution">
    <text evidence="8">The sequence shown here is derived from an EMBL/GenBank/DDBJ whole genome shotgun (WGS) entry which is preliminary data.</text>
</comment>
<comment type="subcellular location">
    <subcellularLocation>
        <location evidence="1">Secreted</location>
    </subcellularLocation>
</comment>
<dbReference type="EMBL" id="JAVYJV010000015">
    <property type="protein sequence ID" value="KAK4351785.1"/>
    <property type="molecule type" value="Genomic_DNA"/>
</dbReference>